<name>A0AAV7PD33_PLEWA</name>
<evidence type="ECO:0000313" key="4">
    <source>
        <dbReference type="Proteomes" id="UP001066276"/>
    </source>
</evidence>
<feature type="domain" description="Myb/SANT-like DNA-binding" evidence="2">
    <location>
        <begin position="8"/>
        <end position="82"/>
    </location>
</feature>
<protein>
    <recommendedName>
        <fullName evidence="2">Myb/SANT-like DNA-binding domain-containing protein</fullName>
    </recommendedName>
</protein>
<organism evidence="3 4">
    <name type="scientific">Pleurodeles waltl</name>
    <name type="common">Iberian ribbed newt</name>
    <dbReference type="NCBI Taxonomy" id="8319"/>
    <lineage>
        <taxon>Eukaryota</taxon>
        <taxon>Metazoa</taxon>
        <taxon>Chordata</taxon>
        <taxon>Craniata</taxon>
        <taxon>Vertebrata</taxon>
        <taxon>Euteleostomi</taxon>
        <taxon>Amphibia</taxon>
        <taxon>Batrachia</taxon>
        <taxon>Caudata</taxon>
        <taxon>Salamandroidea</taxon>
        <taxon>Salamandridae</taxon>
        <taxon>Pleurodelinae</taxon>
        <taxon>Pleurodeles</taxon>
    </lineage>
</organism>
<proteinExistence type="predicted"/>
<sequence>MARAYGERAPAFTAEELEKLVDWVLPQYTLLYGPPDQQVSAHQKKDIWSAIAKDVRTLGVHHRQSTHCRKRWEDIRRWSKKTAEAQLGMASQCGRGAHRTMTPLMFRILAVAYPELDGHVRASQQTQGGMWSAPATRPASLSQSHSTASPPPVKHQKLVSARLERGKTPASQAAHRGPGGSVDSAVTPPKVGKWQKKPAKSVRSSTAEKSAIIPAGQEATANPIVAAQEDTASPIVAAQENTTSPIVAAQEDTASHSPAAQEGPTSHSPAAQEGPASHSPAAQEGPASHSPAAHEGPASHSPAAQEGPAIHSPADP</sequence>
<evidence type="ECO:0000259" key="2">
    <source>
        <dbReference type="Pfam" id="PF13873"/>
    </source>
</evidence>
<evidence type="ECO:0000313" key="3">
    <source>
        <dbReference type="EMBL" id="KAJ1126121.1"/>
    </source>
</evidence>
<reference evidence="3" key="1">
    <citation type="journal article" date="2022" name="bioRxiv">
        <title>Sequencing and chromosome-scale assembly of the giantPleurodeles waltlgenome.</title>
        <authorList>
            <person name="Brown T."/>
            <person name="Elewa A."/>
            <person name="Iarovenko S."/>
            <person name="Subramanian E."/>
            <person name="Araus A.J."/>
            <person name="Petzold A."/>
            <person name="Susuki M."/>
            <person name="Suzuki K.-i.T."/>
            <person name="Hayashi T."/>
            <person name="Toyoda A."/>
            <person name="Oliveira C."/>
            <person name="Osipova E."/>
            <person name="Leigh N.D."/>
            <person name="Simon A."/>
            <person name="Yun M.H."/>
        </authorList>
    </citation>
    <scope>NUCLEOTIDE SEQUENCE</scope>
    <source>
        <strain evidence="3">20211129_DDA</strain>
        <tissue evidence="3">Liver</tissue>
    </source>
</reference>
<dbReference type="InterPro" id="IPR028002">
    <property type="entry name" value="Myb_DNA-bind_5"/>
</dbReference>
<dbReference type="EMBL" id="JANPWB010000011">
    <property type="protein sequence ID" value="KAJ1126121.1"/>
    <property type="molecule type" value="Genomic_DNA"/>
</dbReference>
<evidence type="ECO:0000256" key="1">
    <source>
        <dbReference type="SAM" id="MobiDB-lite"/>
    </source>
</evidence>
<feature type="region of interest" description="Disordered" evidence="1">
    <location>
        <begin position="241"/>
        <end position="316"/>
    </location>
</feature>
<feature type="region of interest" description="Disordered" evidence="1">
    <location>
        <begin position="124"/>
        <end position="215"/>
    </location>
</feature>
<dbReference type="Gene3D" id="1.10.10.60">
    <property type="entry name" value="Homeodomain-like"/>
    <property type="match status" value="1"/>
</dbReference>
<accession>A0AAV7PD33</accession>
<dbReference type="Pfam" id="PF13873">
    <property type="entry name" value="Myb_DNA-bind_5"/>
    <property type="match status" value="1"/>
</dbReference>
<dbReference type="PANTHER" id="PTHR23098">
    <property type="entry name" value="AGAP001331-PA-RELATED"/>
    <property type="match status" value="1"/>
</dbReference>
<keyword evidence="4" id="KW-1185">Reference proteome</keyword>
<dbReference type="AlphaFoldDB" id="A0AAV7PD33"/>
<dbReference type="Proteomes" id="UP001066276">
    <property type="component" value="Chromosome 7"/>
</dbReference>
<gene>
    <name evidence="3" type="ORF">NDU88_004530</name>
</gene>
<dbReference type="GO" id="GO:0005634">
    <property type="term" value="C:nucleus"/>
    <property type="evidence" value="ECO:0007669"/>
    <property type="project" value="TreeGrafter"/>
</dbReference>
<feature type="compositionally biased region" description="Polar residues" evidence="1">
    <location>
        <begin position="255"/>
        <end position="269"/>
    </location>
</feature>
<comment type="caution">
    <text evidence="3">The sequence shown here is derived from an EMBL/GenBank/DDBJ whole genome shotgun (WGS) entry which is preliminary data.</text>
</comment>
<dbReference type="PANTHER" id="PTHR23098:SF23">
    <property type="entry name" value="MYB-RELATED TRANSCRIPTION FACTOR, PARTNER OF PROFILIN-LIKE ISOFORM X2-RELATED"/>
    <property type="match status" value="1"/>
</dbReference>
<feature type="compositionally biased region" description="Polar residues" evidence="1">
    <location>
        <begin position="139"/>
        <end position="148"/>
    </location>
</feature>